<keyword evidence="9" id="KW-0443">Lipid metabolism</keyword>
<evidence type="ECO:0000256" key="10">
    <source>
        <dbReference type="ARBA" id="ARBA00023157"/>
    </source>
</evidence>
<keyword evidence="12" id="KW-0966">Cell projection</keyword>
<dbReference type="FunFam" id="3.90.215.10:FF:000008">
    <property type="entry name" value="Angiopoietin like 3"/>
    <property type="match status" value="1"/>
</dbReference>
<evidence type="ECO:0000256" key="15">
    <source>
        <dbReference type="ARBA" id="ARBA00083172"/>
    </source>
</evidence>
<dbReference type="Proteomes" id="UP000694521">
    <property type="component" value="Unplaced"/>
</dbReference>
<feature type="domain" description="Fibrinogen C-terminal" evidence="17">
    <location>
        <begin position="277"/>
        <end position="496"/>
    </location>
</feature>
<sequence>MKRSIYRLNSSTQNSHTVKTIRKSLCILNNQSVTGAEIMKIILIFLFIAPLALSARAEKDFSALDSAASPETKSRFAMLDDVRILANGLLQLGHGLKDFVHKTKGQMNDIFQKLYIFDKSFYELSLQTSEIKEEEELLRQTTARLQINNEEIKNLSQEMNLKIEDLIQNKIQLQEKVWGLEDKVTKLAITQPTVQETNEISSLKAFVERQDNHIKQLLKIVEDQHAQLDKQHNQIMELEDKLNHIELQELAENSFTGEHTEPEATPFFVHNSTAVTYKYEGAAPDCTALYNSGIQTSGTYTIKPNGSEAFDVYCEAKFGTSWTIIQNRVDGSLDFNQTWDAYAKGFGDLNEEFWLGLNKTYSITQQGDYILRIELQDWKDNKRYIEYAFDLKGPETDYTLQLSRISGSIPNALPEQTELRFSTADHDMAVINNFNCPENYLGGWWHSECEETNLNGKYVAPRSKGRLDRRKGLYWKPKKGRYYLLKSTKIMIHPTDLKSFD</sequence>
<evidence type="ECO:0000313" key="19">
    <source>
        <dbReference type="Proteomes" id="UP000694521"/>
    </source>
</evidence>
<keyword evidence="3" id="KW-0964">Secreted</keyword>
<dbReference type="GO" id="GO:0009986">
    <property type="term" value="C:cell surface"/>
    <property type="evidence" value="ECO:0007669"/>
    <property type="project" value="UniProtKB-ARBA"/>
</dbReference>
<dbReference type="GO" id="GO:0055091">
    <property type="term" value="P:phospholipid homeostasis"/>
    <property type="evidence" value="ECO:0007669"/>
    <property type="project" value="UniProtKB-ARBA"/>
</dbReference>
<keyword evidence="6" id="KW-0732">Signal</keyword>
<keyword evidence="7" id="KW-0130">Cell adhesion</keyword>
<organism evidence="18 19">
    <name type="scientific">Anser cygnoides</name>
    <name type="common">Swan goose</name>
    <dbReference type="NCBI Taxonomy" id="8845"/>
    <lineage>
        <taxon>Eukaryota</taxon>
        <taxon>Metazoa</taxon>
        <taxon>Chordata</taxon>
        <taxon>Craniata</taxon>
        <taxon>Vertebrata</taxon>
        <taxon>Euteleostomi</taxon>
        <taxon>Archelosauria</taxon>
        <taxon>Archosauria</taxon>
        <taxon>Dinosauria</taxon>
        <taxon>Saurischia</taxon>
        <taxon>Theropoda</taxon>
        <taxon>Coelurosauria</taxon>
        <taxon>Aves</taxon>
        <taxon>Neognathae</taxon>
        <taxon>Galloanserae</taxon>
        <taxon>Anseriformes</taxon>
        <taxon>Anatidae</taxon>
        <taxon>Anserinae</taxon>
        <taxon>Anser</taxon>
    </lineage>
</organism>
<dbReference type="InterPro" id="IPR014716">
    <property type="entry name" value="Fibrinogen_a/b/g_C_1"/>
</dbReference>
<proteinExistence type="predicted"/>
<evidence type="ECO:0000256" key="8">
    <source>
        <dbReference type="ARBA" id="ARBA00023054"/>
    </source>
</evidence>
<dbReference type="GO" id="GO:0010903">
    <property type="term" value="P:negative regulation of very-low-density lipoprotein particle remodeling"/>
    <property type="evidence" value="ECO:0007669"/>
    <property type="project" value="UniProtKB-ARBA"/>
</dbReference>
<evidence type="ECO:0000256" key="5">
    <source>
        <dbReference type="ARBA" id="ARBA00022674"/>
    </source>
</evidence>
<keyword evidence="10" id="KW-1015">Disulfide bond</keyword>
<evidence type="ECO:0000256" key="3">
    <source>
        <dbReference type="ARBA" id="ARBA00022525"/>
    </source>
</evidence>
<evidence type="ECO:0000256" key="7">
    <source>
        <dbReference type="ARBA" id="ARBA00022889"/>
    </source>
</evidence>
<dbReference type="GO" id="GO:0004859">
    <property type="term" value="F:phospholipase inhibitor activity"/>
    <property type="evidence" value="ECO:0007669"/>
    <property type="project" value="UniProtKB-ARBA"/>
</dbReference>
<evidence type="ECO:0000256" key="6">
    <source>
        <dbReference type="ARBA" id="ARBA00022729"/>
    </source>
</evidence>
<dbReference type="GO" id="GO:0001525">
    <property type="term" value="P:angiogenesis"/>
    <property type="evidence" value="ECO:0007669"/>
    <property type="project" value="UniProtKB-KW"/>
</dbReference>
<dbReference type="InterPro" id="IPR037579">
    <property type="entry name" value="FIB_ANG-like"/>
</dbReference>
<dbReference type="Gene3D" id="3.90.215.10">
    <property type="entry name" value="Gamma Fibrinogen, chain A, domain 1"/>
    <property type="match status" value="1"/>
</dbReference>
<keyword evidence="5" id="KW-0358">Heparin-binding</keyword>
<dbReference type="OrthoDB" id="8866652at2759"/>
<dbReference type="GO" id="GO:0005576">
    <property type="term" value="C:extracellular region"/>
    <property type="evidence" value="ECO:0007669"/>
    <property type="project" value="UniProtKB-SubCell"/>
</dbReference>
<dbReference type="GO" id="GO:0042632">
    <property type="term" value="P:cholesterol homeostasis"/>
    <property type="evidence" value="ECO:0007669"/>
    <property type="project" value="UniProtKB-ARBA"/>
</dbReference>
<accession>A0A8B9ENB1</accession>
<dbReference type="GO" id="GO:0006629">
    <property type="term" value="P:lipid metabolic process"/>
    <property type="evidence" value="ECO:0007669"/>
    <property type="project" value="UniProtKB-KW"/>
</dbReference>
<evidence type="ECO:0000313" key="18">
    <source>
        <dbReference type="Ensembl" id="ENSACDP00005023050.1"/>
    </source>
</evidence>
<dbReference type="SUPFAM" id="SSF56496">
    <property type="entry name" value="Fibrinogen C-terminal domain-like"/>
    <property type="match status" value="1"/>
</dbReference>
<evidence type="ECO:0000256" key="4">
    <source>
        <dbReference type="ARBA" id="ARBA00022657"/>
    </source>
</evidence>
<protein>
    <recommendedName>
        <fullName evidence="14">Angiopoietin-related protein 3</fullName>
    </recommendedName>
    <alternativeName>
        <fullName evidence="15">Angiopoietin-like protein 3</fullName>
    </alternativeName>
</protein>
<dbReference type="GO" id="GO:0008201">
    <property type="term" value="F:heparin binding"/>
    <property type="evidence" value="ECO:0007669"/>
    <property type="project" value="UniProtKB-KW"/>
</dbReference>
<dbReference type="AlphaFoldDB" id="A0A8B9ENB1"/>
<comment type="subunit">
    <text evidence="13">Interacts with ANGPTL8. Interacts with ITGB3.</text>
</comment>
<dbReference type="Pfam" id="PF00147">
    <property type="entry name" value="Fibrinogen_C"/>
    <property type="match status" value="1"/>
</dbReference>
<feature type="coiled-coil region" evidence="16">
    <location>
        <begin position="221"/>
        <end position="248"/>
    </location>
</feature>
<evidence type="ECO:0000256" key="2">
    <source>
        <dbReference type="ARBA" id="ARBA00004613"/>
    </source>
</evidence>
<evidence type="ECO:0000256" key="1">
    <source>
        <dbReference type="ARBA" id="ARBA00004510"/>
    </source>
</evidence>
<reference evidence="18" key="1">
    <citation type="submission" date="2025-08" db="UniProtKB">
        <authorList>
            <consortium name="Ensembl"/>
        </authorList>
    </citation>
    <scope>IDENTIFICATION</scope>
</reference>
<comment type="subcellular location">
    <subcellularLocation>
        <location evidence="1">Cell projection</location>
        <location evidence="1">Lamellipodium</location>
    </subcellularLocation>
    <subcellularLocation>
        <location evidence="2">Secreted</location>
    </subcellularLocation>
</comment>
<keyword evidence="19" id="KW-1185">Reference proteome</keyword>
<keyword evidence="8 16" id="KW-0175">Coiled coil</keyword>
<reference evidence="18" key="2">
    <citation type="submission" date="2025-09" db="UniProtKB">
        <authorList>
            <consortium name="Ensembl"/>
        </authorList>
    </citation>
    <scope>IDENTIFICATION</scope>
</reference>
<dbReference type="CDD" id="cd00087">
    <property type="entry name" value="FReD"/>
    <property type="match status" value="1"/>
</dbReference>
<evidence type="ECO:0000256" key="14">
    <source>
        <dbReference type="ARBA" id="ARBA00069520"/>
    </source>
</evidence>
<dbReference type="Ensembl" id="ENSACDT00005027572.1">
    <property type="protein sequence ID" value="ENSACDP00005023050.1"/>
    <property type="gene ID" value="ENSACDG00005016717.1"/>
</dbReference>
<dbReference type="InterPro" id="IPR002181">
    <property type="entry name" value="Fibrinogen_a/b/g_C_dom"/>
</dbReference>
<dbReference type="PANTHER" id="PTHR47221">
    <property type="entry name" value="FIBRINOGEN ALPHA CHAIN"/>
    <property type="match status" value="1"/>
</dbReference>
<keyword evidence="4" id="KW-0037">Angiogenesis</keyword>
<dbReference type="GO" id="GO:0030027">
    <property type="term" value="C:lamellipodium"/>
    <property type="evidence" value="ECO:0007669"/>
    <property type="project" value="UniProtKB-SubCell"/>
</dbReference>
<evidence type="ECO:0000256" key="16">
    <source>
        <dbReference type="SAM" id="Coils"/>
    </source>
</evidence>
<evidence type="ECO:0000256" key="13">
    <source>
        <dbReference type="ARBA" id="ARBA00062950"/>
    </source>
</evidence>
<dbReference type="GO" id="GO:0007596">
    <property type="term" value="P:blood coagulation"/>
    <property type="evidence" value="ECO:0007669"/>
    <property type="project" value="InterPro"/>
</dbReference>
<dbReference type="PANTHER" id="PTHR47221:SF6">
    <property type="entry name" value="FIBRINOGEN ALPHA CHAIN"/>
    <property type="match status" value="1"/>
</dbReference>
<name>A0A8B9ENB1_ANSCY</name>
<evidence type="ECO:0000256" key="9">
    <source>
        <dbReference type="ARBA" id="ARBA00023098"/>
    </source>
</evidence>
<evidence type="ECO:0000259" key="17">
    <source>
        <dbReference type="PROSITE" id="PS51406"/>
    </source>
</evidence>
<keyword evidence="11" id="KW-0325">Glycoprotein</keyword>
<dbReference type="SMART" id="SM00186">
    <property type="entry name" value="FBG"/>
    <property type="match status" value="1"/>
</dbReference>
<dbReference type="PROSITE" id="PS51406">
    <property type="entry name" value="FIBRINOGEN_C_2"/>
    <property type="match status" value="1"/>
</dbReference>
<dbReference type="GO" id="GO:0070328">
    <property type="term" value="P:triglyceride homeostasis"/>
    <property type="evidence" value="ECO:0007669"/>
    <property type="project" value="UniProtKB-ARBA"/>
</dbReference>
<evidence type="ECO:0000256" key="11">
    <source>
        <dbReference type="ARBA" id="ARBA00023180"/>
    </source>
</evidence>
<feature type="coiled-coil region" evidence="16">
    <location>
        <begin position="131"/>
        <end position="183"/>
    </location>
</feature>
<evidence type="ECO:0000256" key="12">
    <source>
        <dbReference type="ARBA" id="ARBA00023273"/>
    </source>
</evidence>
<dbReference type="GO" id="GO:0090318">
    <property type="term" value="P:regulation of chylomicron remodeling"/>
    <property type="evidence" value="ECO:0007669"/>
    <property type="project" value="UniProtKB-ARBA"/>
</dbReference>
<dbReference type="InterPro" id="IPR036056">
    <property type="entry name" value="Fibrinogen-like_C"/>
</dbReference>
<dbReference type="GO" id="GO:0007155">
    <property type="term" value="P:cell adhesion"/>
    <property type="evidence" value="ECO:0007669"/>
    <property type="project" value="UniProtKB-KW"/>
</dbReference>